<evidence type="ECO:0000313" key="1">
    <source>
        <dbReference type="EMBL" id="CCA56848.1"/>
    </source>
</evidence>
<protein>
    <submittedName>
        <fullName evidence="1">Uncharacterized protein</fullName>
    </submittedName>
</protein>
<dbReference type="Proteomes" id="UP000006854">
    <property type="component" value="Chromosome"/>
</dbReference>
<dbReference type="AlphaFoldDB" id="F2RBY7"/>
<keyword evidence="2" id="KW-1185">Reference proteome</keyword>
<organism evidence="1 2">
    <name type="scientific">Streptomyces venezuelae (strain ATCC 10712 / CBS 650.69 / DSM 40230 / JCM 4526 / NBRC 13096 / PD 04745)</name>
    <dbReference type="NCBI Taxonomy" id="953739"/>
    <lineage>
        <taxon>Bacteria</taxon>
        <taxon>Bacillati</taxon>
        <taxon>Actinomycetota</taxon>
        <taxon>Actinomycetes</taxon>
        <taxon>Kitasatosporales</taxon>
        <taxon>Streptomycetaceae</taxon>
        <taxon>Streptomyces</taxon>
    </lineage>
</organism>
<proteinExistence type="predicted"/>
<sequence length="91" mass="9914">MSDATPDWQRRLEACGLRVEGRDTSPDLPDVRRAHLAWAGYEVKPSATVSHARPDAVAELDRLWTSLAESAGLRTEEDEFCMLAPGPGGHG</sequence>
<accession>F2RBY7</accession>
<dbReference type="KEGG" id="sve:SVEN_3562"/>
<dbReference type="EMBL" id="FR845719">
    <property type="protein sequence ID" value="CCA56848.1"/>
    <property type="molecule type" value="Genomic_DNA"/>
</dbReference>
<feature type="non-terminal residue" evidence="1">
    <location>
        <position position="91"/>
    </location>
</feature>
<reference evidence="1 2" key="1">
    <citation type="journal article" date="2011" name="BMC Genomics">
        <title>Genome-wide analysis of the role of GlnR in Streptomyces venezuelae provides new insights into global nitrogen regulation in actinomycetes.</title>
        <authorList>
            <person name="Pullan S.T."/>
            <person name="Bibb M.J."/>
            <person name="Merrick M."/>
        </authorList>
    </citation>
    <scope>NUCLEOTIDE SEQUENCE [LARGE SCALE GENOMIC DNA]</scope>
    <source>
        <strain evidence="1">ATCC 10712</strain>
    </source>
</reference>
<evidence type="ECO:0000313" key="2">
    <source>
        <dbReference type="Proteomes" id="UP000006854"/>
    </source>
</evidence>
<dbReference type="STRING" id="953739.SVEN_3562"/>
<dbReference type="HOGENOM" id="CLU_2432369_0_0_11"/>
<dbReference type="eggNOG" id="ENOG502ZTD9">
    <property type="taxonomic scope" value="Bacteria"/>
</dbReference>
<name>F2RBY7_STRVP</name>
<gene>
    <name evidence="1" type="ordered locus">SVEN_3562</name>
</gene>